<dbReference type="CDD" id="cd00010">
    <property type="entry name" value="AAI_LTSS"/>
    <property type="match status" value="1"/>
</dbReference>
<feature type="domain" description="OmpA-like" evidence="3">
    <location>
        <begin position="429"/>
        <end position="516"/>
    </location>
</feature>
<keyword evidence="2" id="KW-0732">Signal</keyword>
<feature type="signal peptide" evidence="2">
    <location>
        <begin position="1"/>
        <end position="22"/>
    </location>
</feature>
<name>A0ABV3ZC45_9BACT</name>
<keyword evidence="5" id="KW-1185">Reference proteome</keyword>
<accession>A0ABV3ZC45</accession>
<evidence type="ECO:0000256" key="1">
    <source>
        <dbReference type="SAM" id="MobiDB-lite"/>
    </source>
</evidence>
<sequence>MASKKYTLIAGLLSLVQVATYAQTPNDAQSYALDSSKVSVKGMPQYNEFKNNQYPYPAKPNSQWELGVGLGTSMIIGDVSPKLGYGMSVSGRKALGHVLSVRASYGWGITSGLDYRTRIASSIPAADGNPWAAYGNAPIVANYKTTAHQGSLDLIVSTNAASHYRGNPKIDLYGLVGYSINAFDVDVNARNGNALYNFASINYDRSRSDIRSDLKSLLDGSYESNAPVTNGNRDNAGRIKDNWLLRHGVNFGAGISYKISPKFNLGLEQKFTYAFSDDLDGVNAGKSKDIWSQTQVRLNFNIGNPAKHVEPLWWINPNNFIYNELNSPKHMKLPPPVLPDADGDGVTDQFDQEPNTPAGAPVDTHGVAKDTDGDGVPDYKDKELLTPQSCFPVDADGVGKCPEPPCCAELRDKLKAQPECAITSLPSVTFKSGSVTISKTAQTTLASAAQQINANPNCRVDVIGYGASDKRAQQLSWDRVSAVIKYLVEKQGISESRFNFKYGQNGDQNTVDLQGTTEVGSATVPAPHPQYKKTK</sequence>
<dbReference type="SUPFAM" id="SSF56925">
    <property type="entry name" value="OMPA-like"/>
    <property type="match status" value="1"/>
</dbReference>
<reference evidence="4 5" key="1">
    <citation type="submission" date="2023-07" db="EMBL/GenBank/DDBJ databases">
        <authorList>
            <person name="Lian W.-H."/>
        </authorList>
    </citation>
    <scope>NUCLEOTIDE SEQUENCE [LARGE SCALE GENOMIC DNA]</scope>
    <source>
        <strain evidence="4 5">SYSU DXS3180</strain>
    </source>
</reference>
<evidence type="ECO:0000259" key="3">
    <source>
        <dbReference type="Pfam" id="PF00691"/>
    </source>
</evidence>
<dbReference type="InterPro" id="IPR011250">
    <property type="entry name" value="OMP/PagP_B-barrel"/>
</dbReference>
<dbReference type="Gene3D" id="4.10.1080.10">
    <property type="entry name" value="TSP type-3 repeat"/>
    <property type="match status" value="1"/>
</dbReference>
<dbReference type="InterPro" id="IPR006665">
    <property type="entry name" value="OmpA-like"/>
</dbReference>
<dbReference type="RefSeq" id="WP_369327402.1">
    <property type="nucleotide sequence ID" value="NZ_JAULBC010000001.1"/>
</dbReference>
<proteinExistence type="predicted"/>
<feature type="chain" id="PRO_5045768429" evidence="2">
    <location>
        <begin position="23"/>
        <end position="535"/>
    </location>
</feature>
<evidence type="ECO:0000313" key="4">
    <source>
        <dbReference type="EMBL" id="MEX6686013.1"/>
    </source>
</evidence>
<dbReference type="SUPFAM" id="SSF103647">
    <property type="entry name" value="TSP type-3 repeat"/>
    <property type="match status" value="1"/>
</dbReference>
<comment type="caution">
    <text evidence="4">The sequence shown here is derived from an EMBL/GenBank/DDBJ whole genome shotgun (WGS) entry which is preliminary data.</text>
</comment>
<feature type="region of interest" description="Disordered" evidence="1">
    <location>
        <begin position="350"/>
        <end position="377"/>
    </location>
</feature>
<dbReference type="SUPFAM" id="SSF103088">
    <property type="entry name" value="OmpA-like"/>
    <property type="match status" value="1"/>
</dbReference>
<dbReference type="InterPro" id="IPR036737">
    <property type="entry name" value="OmpA-like_sf"/>
</dbReference>
<dbReference type="Gene3D" id="3.30.1330.60">
    <property type="entry name" value="OmpA-like domain"/>
    <property type="match status" value="1"/>
</dbReference>
<feature type="compositionally biased region" description="Basic and acidic residues" evidence="1">
    <location>
        <begin position="366"/>
        <end position="377"/>
    </location>
</feature>
<organism evidence="4 5">
    <name type="scientific">Danxiaibacter flavus</name>
    <dbReference type="NCBI Taxonomy" id="3049108"/>
    <lineage>
        <taxon>Bacteria</taxon>
        <taxon>Pseudomonadati</taxon>
        <taxon>Bacteroidota</taxon>
        <taxon>Chitinophagia</taxon>
        <taxon>Chitinophagales</taxon>
        <taxon>Chitinophagaceae</taxon>
        <taxon>Danxiaibacter</taxon>
    </lineage>
</organism>
<protein>
    <submittedName>
        <fullName evidence="4">OmpA family protein</fullName>
    </submittedName>
</protein>
<evidence type="ECO:0000313" key="5">
    <source>
        <dbReference type="Proteomes" id="UP001560573"/>
    </source>
</evidence>
<dbReference type="Proteomes" id="UP001560573">
    <property type="component" value="Unassembled WGS sequence"/>
</dbReference>
<evidence type="ECO:0000256" key="2">
    <source>
        <dbReference type="SAM" id="SignalP"/>
    </source>
</evidence>
<dbReference type="EMBL" id="JAULBC010000001">
    <property type="protein sequence ID" value="MEX6686013.1"/>
    <property type="molecule type" value="Genomic_DNA"/>
</dbReference>
<dbReference type="InterPro" id="IPR028974">
    <property type="entry name" value="TSP_type-3_rpt"/>
</dbReference>
<dbReference type="Pfam" id="PF00691">
    <property type="entry name" value="OmpA"/>
    <property type="match status" value="1"/>
</dbReference>
<gene>
    <name evidence="4" type="ORF">QTN47_00820</name>
</gene>